<keyword evidence="3" id="KW-1185">Reference proteome</keyword>
<dbReference type="Ensembl" id="ENSCCRT00000137794.1">
    <property type="protein sequence ID" value="ENSCCRP00000175805.1"/>
    <property type="gene ID" value="ENSCCRG00000059741.1"/>
</dbReference>
<dbReference type="CDD" id="cd01650">
    <property type="entry name" value="RT_nLTR_like"/>
    <property type="match status" value="1"/>
</dbReference>
<dbReference type="Proteomes" id="UP001108240">
    <property type="component" value="Unplaced"/>
</dbReference>
<dbReference type="Pfam" id="PF13966">
    <property type="entry name" value="zf-RVT"/>
    <property type="match status" value="1"/>
</dbReference>
<dbReference type="InterPro" id="IPR000477">
    <property type="entry name" value="RT_dom"/>
</dbReference>
<dbReference type="GeneTree" id="ENSGT00940000176278"/>
<dbReference type="InterPro" id="IPR026960">
    <property type="entry name" value="RVT-Znf"/>
</dbReference>
<protein>
    <recommendedName>
        <fullName evidence="1">Reverse transcriptase domain-containing protein</fullName>
    </recommendedName>
</protein>
<dbReference type="AlphaFoldDB" id="A0A9J8DEV7"/>
<sequence>MDQLLQGLPRLNDMDKEELEQMISFNELSEAVQQLSTSRAPGIDGLPAEFYKNFWSILGRDFHEVVCECFVRGILPSSCQRGVLSLIPKKGDLGLLKNWRPVSLMCLDYKIISKCLANRLKKYLHSVVKKEQTYCIPGRTIMDNLFLMRDVIDFSMNNNCDVGFLSIDQEKAFDRVGHTYLFEVLEAFGFGNNIVAWIKLLYNNASVLIKTGGGGLSSPVAVKRGIRQGCPLSGQLYSLVIEPLLCHLRSNLKGFYVAENVKCSVSAYADDITVFVTGQEDIQEICKSLTLFEKASSAKVNWGKSEGFIMGEWRNGGIPHIPGGLKWGTEGIKVLGVFLGSENYRKKNWEGMLDKVLAKLSKWNWLLPELSYRGRVLVINNLAASMLWHKLNVLEPPDKLIKDIQRKLVDFFWSGQHWIPGPALYLSTQEGGQGLVDIRSRINTFRLQALQRLLYVEDIEWSKVACVLLRSTSCLGYDKQLFLIRTNELDLSNLTSFYRSMLQAWKMTFSVSRGVGHLQEWILEEPLLHNPFIQAKCLSSESLRNCLIRAGCTKVKNLRDANGWKTEETLQKNTGIHSRRVVSQVLKEVNAALPGVCREALGLQQVQEEEKNCAFPLISVSAAALEEFKEDSGMILSFKTPELGAFQDISKKALYSVCVKMYHWRVLEKVKTWRWSELFGPDFGGCWRSLYKSPIEKRTADLQWRLIHGIIATNRHVAHLNSEVGKNCPFCGIEETVDHLFIQCKRLGGLFHILKSWFEGFGVEFSYKIFISSLKYNYQERRKLCLLNYLLGSAKLAIWKTRKNKLLGTGSVDAECVLKGLVAARIKVEFSYFKMVNNV</sequence>
<dbReference type="PANTHER" id="PTHR19446">
    <property type="entry name" value="REVERSE TRANSCRIPTASES"/>
    <property type="match status" value="1"/>
</dbReference>
<evidence type="ECO:0000313" key="2">
    <source>
        <dbReference type="Ensembl" id="ENSCCRP00000175805.1"/>
    </source>
</evidence>
<dbReference type="InterPro" id="IPR043502">
    <property type="entry name" value="DNA/RNA_pol_sf"/>
</dbReference>
<accession>A0A9J8DEV7</accession>
<reference evidence="2" key="1">
    <citation type="submission" date="2025-08" db="UniProtKB">
        <authorList>
            <consortium name="Ensembl"/>
        </authorList>
    </citation>
    <scope>IDENTIFICATION</scope>
</reference>
<dbReference type="PROSITE" id="PS50878">
    <property type="entry name" value="RT_POL"/>
    <property type="match status" value="1"/>
</dbReference>
<name>A0A9J8DEV7_CYPCA</name>
<proteinExistence type="predicted"/>
<feature type="domain" description="Reverse transcriptase" evidence="1">
    <location>
        <begin position="68"/>
        <end position="339"/>
    </location>
</feature>
<evidence type="ECO:0000259" key="1">
    <source>
        <dbReference type="PROSITE" id="PS50878"/>
    </source>
</evidence>
<evidence type="ECO:0000313" key="3">
    <source>
        <dbReference type="Proteomes" id="UP001108240"/>
    </source>
</evidence>
<dbReference type="OMA" id="VEDNERW"/>
<dbReference type="Pfam" id="PF00078">
    <property type="entry name" value="RVT_1"/>
    <property type="match status" value="1"/>
</dbReference>
<organism evidence="2 3">
    <name type="scientific">Cyprinus carpio carpio</name>
    <dbReference type="NCBI Taxonomy" id="630221"/>
    <lineage>
        <taxon>Eukaryota</taxon>
        <taxon>Metazoa</taxon>
        <taxon>Chordata</taxon>
        <taxon>Craniata</taxon>
        <taxon>Vertebrata</taxon>
        <taxon>Euteleostomi</taxon>
        <taxon>Actinopterygii</taxon>
        <taxon>Neopterygii</taxon>
        <taxon>Teleostei</taxon>
        <taxon>Ostariophysi</taxon>
        <taxon>Cypriniformes</taxon>
        <taxon>Cyprinidae</taxon>
        <taxon>Cyprininae</taxon>
        <taxon>Cyprinus</taxon>
    </lineage>
</organism>
<reference evidence="2" key="2">
    <citation type="submission" date="2025-09" db="UniProtKB">
        <authorList>
            <consortium name="Ensembl"/>
        </authorList>
    </citation>
    <scope>IDENTIFICATION</scope>
</reference>
<dbReference type="SUPFAM" id="SSF56672">
    <property type="entry name" value="DNA/RNA polymerases"/>
    <property type="match status" value="1"/>
</dbReference>